<accession>A0A2I0AA36</accession>
<organism evidence="4 5">
    <name type="scientific">Apostasia shenzhenica</name>
    <dbReference type="NCBI Taxonomy" id="1088818"/>
    <lineage>
        <taxon>Eukaryota</taxon>
        <taxon>Viridiplantae</taxon>
        <taxon>Streptophyta</taxon>
        <taxon>Embryophyta</taxon>
        <taxon>Tracheophyta</taxon>
        <taxon>Spermatophyta</taxon>
        <taxon>Magnoliopsida</taxon>
        <taxon>Liliopsida</taxon>
        <taxon>Asparagales</taxon>
        <taxon>Orchidaceae</taxon>
        <taxon>Apostasioideae</taxon>
        <taxon>Apostasia</taxon>
    </lineage>
</organism>
<dbReference type="InterPro" id="IPR032675">
    <property type="entry name" value="LRR_dom_sf"/>
</dbReference>
<feature type="compositionally biased region" description="Basic and acidic residues" evidence="3">
    <location>
        <begin position="615"/>
        <end position="628"/>
    </location>
</feature>
<dbReference type="SMART" id="SM00369">
    <property type="entry name" value="LRR_TYP"/>
    <property type="match status" value="3"/>
</dbReference>
<feature type="compositionally biased region" description="Polar residues" evidence="3">
    <location>
        <begin position="49"/>
        <end position="59"/>
    </location>
</feature>
<keyword evidence="2" id="KW-0677">Repeat</keyword>
<name>A0A2I0AA36_9ASPA</name>
<dbReference type="OrthoDB" id="1904536at2759"/>
<proteinExistence type="predicted"/>
<dbReference type="SUPFAM" id="SSF52075">
    <property type="entry name" value="Outer arm dynein light chain 1"/>
    <property type="match status" value="1"/>
</dbReference>
<evidence type="ECO:0000256" key="3">
    <source>
        <dbReference type="SAM" id="MobiDB-lite"/>
    </source>
</evidence>
<keyword evidence="5" id="KW-1185">Reference proteome</keyword>
<dbReference type="PROSITE" id="PS51450">
    <property type="entry name" value="LRR"/>
    <property type="match status" value="4"/>
</dbReference>
<dbReference type="FunFam" id="3.80.10.10:FF:000320">
    <property type="entry name" value="Protein phosphatase 1 regulatory subunit pprA"/>
    <property type="match status" value="1"/>
</dbReference>
<feature type="compositionally biased region" description="Basic and acidic residues" evidence="3">
    <location>
        <begin position="677"/>
        <end position="686"/>
    </location>
</feature>
<dbReference type="AlphaFoldDB" id="A0A2I0AA36"/>
<dbReference type="GO" id="GO:0005737">
    <property type="term" value="C:cytoplasm"/>
    <property type="evidence" value="ECO:0007669"/>
    <property type="project" value="TreeGrafter"/>
</dbReference>
<keyword evidence="1" id="KW-0433">Leucine-rich repeat</keyword>
<dbReference type="Proteomes" id="UP000236161">
    <property type="component" value="Unassembled WGS sequence"/>
</dbReference>
<gene>
    <name evidence="4" type="primary">LC1</name>
    <name evidence="4" type="ORF">AXF42_Ash019788</name>
</gene>
<protein>
    <submittedName>
        <fullName evidence="4">Dynein light chain 1, axonemal</fullName>
    </submittedName>
</protein>
<feature type="region of interest" description="Disordered" evidence="3">
    <location>
        <begin position="615"/>
        <end position="712"/>
    </location>
</feature>
<dbReference type="EMBL" id="KZ452007">
    <property type="protein sequence ID" value="PKA52404.1"/>
    <property type="molecule type" value="Genomic_DNA"/>
</dbReference>
<dbReference type="InterPro" id="IPR001611">
    <property type="entry name" value="Leu-rich_rpt"/>
</dbReference>
<evidence type="ECO:0000256" key="1">
    <source>
        <dbReference type="ARBA" id="ARBA00022614"/>
    </source>
</evidence>
<dbReference type="Gene3D" id="3.80.10.10">
    <property type="entry name" value="Ribonuclease Inhibitor"/>
    <property type="match status" value="2"/>
</dbReference>
<dbReference type="PANTHER" id="PTHR15454:SF7">
    <property type="entry name" value="OS07G0106100 PROTEIN"/>
    <property type="match status" value="1"/>
</dbReference>
<evidence type="ECO:0000313" key="5">
    <source>
        <dbReference type="Proteomes" id="UP000236161"/>
    </source>
</evidence>
<sequence length="712" mass="78978">MVKFSCFSTPPIDKSKKEVRQSVGTSRADYQNMTRDQNIKFARVHSNSKFDNSSASCNNGEEKSSPCSSLGDCWRSGDPTAMLPEECKGFLRMSRIRKSRSLGNMLDKGSASNCDDVTEEDDIDHGSSFDYMNDWNMKGSRESLKNTISTEFCGHEDVGKDYNKQLDNELKRPLNSLYSQVLEQADQDWHADKFVDSGSSSGNLPILTRSFSVKTPKIQMAESSDSSIDRRLMLRRSRSSTDLNLSGLDERLNSKKYLDSGVNTANNAIVSSSNGKLEPSNITRKVRFYNDTEKEHLQSNMDQDFDRKGQLLSMKSDLEHKAADKSESNDNFASALGQSEPNEVEIKIGYQQESSSYNWDQLTPEELSLRRVEHWISQIDLHGDLVVEEPGECSTSTSKEDPQIAVGMDPTRSDARSSLAMEVAYNYISSLTASSSSAQMANLGLIAVPILSAFGSLRILNLSGNAIDRITAGSLPKGLHVLNLSKNNIATVDSLRDLSRLRVLDLSYNRIVKIGHGLASCSALKELYLAGNKISEVEGLHRLLKLNILDLRFNKISTSKGLGQLAANYVSLQAINLEGNPAQRNVGDDQLKKFLLGLLPNLVYYNKQAIRVRSKEVSDRASRADHKPSRWGSHGSGLHKLAPSTQGRQGLLNTAKPSSKLPKHCHVRLQSPPVLKPSDRDLDVRKQLHAPGMGDRMKRSRSTLALRGHYET</sequence>
<evidence type="ECO:0000256" key="2">
    <source>
        <dbReference type="ARBA" id="ARBA00022737"/>
    </source>
</evidence>
<dbReference type="STRING" id="1088818.A0A2I0AA36"/>
<dbReference type="SMART" id="SM00365">
    <property type="entry name" value="LRR_SD22"/>
    <property type="match status" value="3"/>
</dbReference>
<dbReference type="InterPro" id="IPR003591">
    <property type="entry name" value="Leu-rich_rpt_typical-subtyp"/>
</dbReference>
<dbReference type="PANTHER" id="PTHR15454">
    <property type="entry name" value="NISCHARIN RELATED"/>
    <property type="match status" value="1"/>
</dbReference>
<dbReference type="Pfam" id="PF13855">
    <property type="entry name" value="LRR_8"/>
    <property type="match status" value="1"/>
</dbReference>
<feature type="region of interest" description="Disordered" evidence="3">
    <location>
        <begin position="390"/>
        <end position="411"/>
    </location>
</feature>
<feature type="region of interest" description="Disordered" evidence="3">
    <location>
        <begin position="49"/>
        <end position="69"/>
    </location>
</feature>
<reference evidence="4 5" key="1">
    <citation type="journal article" date="2017" name="Nature">
        <title>The Apostasia genome and the evolution of orchids.</title>
        <authorList>
            <person name="Zhang G.Q."/>
            <person name="Liu K.W."/>
            <person name="Li Z."/>
            <person name="Lohaus R."/>
            <person name="Hsiao Y.Y."/>
            <person name="Niu S.C."/>
            <person name="Wang J.Y."/>
            <person name="Lin Y.C."/>
            <person name="Xu Q."/>
            <person name="Chen L.J."/>
            <person name="Yoshida K."/>
            <person name="Fujiwara S."/>
            <person name="Wang Z.W."/>
            <person name="Zhang Y.Q."/>
            <person name="Mitsuda N."/>
            <person name="Wang M."/>
            <person name="Liu G.H."/>
            <person name="Pecoraro L."/>
            <person name="Huang H.X."/>
            <person name="Xiao X.J."/>
            <person name="Lin M."/>
            <person name="Wu X.Y."/>
            <person name="Wu W.L."/>
            <person name="Chen Y.Y."/>
            <person name="Chang S.B."/>
            <person name="Sakamoto S."/>
            <person name="Ohme-Takagi M."/>
            <person name="Yagi M."/>
            <person name="Zeng S.J."/>
            <person name="Shen C.Y."/>
            <person name="Yeh C.M."/>
            <person name="Luo Y.B."/>
            <person name="Tsai W.C."/>
            <person name="Van de Peer Y."/>
            <person name="Liu Z.J."/>
        </authorList>
    </citation>
    <scope>NUCLEOTIDE SEQUENCE [LARGE SCALE GENOMIC DNA]</scope>
    <source>
        <strain evidence="5">cv. Shenzhen</strain>
        <tissue evidence="4">Stem</tissue>
    </source>
</reference>
<feature type="compositionally biased region" description="Polar residues" evidence="3">
    <location>
        <begin position="643"/>
        <end position="657"/>
    </location>
</feature>
<evidence type="ECO:0000313" key="4">
    <source>
        <dbReference type="EMBL" id="PKA52404.1"/>
    </source>
</evidence>